<dbReference type="InterPro" id="IPR040808">
    <property type="entry name" value="DUF5630"/>
</dbReference>
<evidence type="ECO:0000313" key="1">
    <source>
        <dbReference type="EMBL" id="KTC85697.1"/>
    </source>
</evidence>
<protein>
    <submittedName>
        <fullName evidence="1">Uncharacterized protein</fullName>
    </submittedName>
</protein>
<dbReference type="OrthoDB" id="5649854at2"/>
<reference evidence="1 2" key="1">
    <citation type="submission" date="2015-11" db="EMBL/GenBank/DDBJ databases">
        <title>Genomic analysis of 38 Legionella species identifies large and diverse effector repertoires.</title>
        <authorList>
            <person name="Burstein D."/>
            <person name="Amaro F."/>
            <person name="Zusman T."/>
            <person name="Lifshitz Z."/>
            <person name="Cohen O."/>
            <person name="Gilbert J.A."/>
            <person name="Pupko T."/>
            <person name="Shuman H.A."/>
            <person name="Segal G."/>
        </authorList>
    </citation>
    <scope>NUCLEOTIDE SEQUENCE [LARGE SCALE GENOMIC DNA]</scope>
    <source>
        <strain evidence="1 2">ATCC 700990</strain>
    </source>
</reference>
<dbReference type="EMBL" id="LNXY01000027">
    <property type="protein sequence ID" value="KTC85697.1"/>
    <property type="molecule type" value="Genomic_DNA"/>
</dbReference>
<evidence type="ECO:0000313" key="2">
    <source>
        <dbReference type="Proteomes" id="UP000054736"/>
    </source>
</evidence>
<dbReference type="PATRIC" id="fig|1212489.4.peg.2137"/>
<accession>A0A0W0SR21</accession>
<organism evidence="1 2">
    <name type="scientific">Legionella drozanskii LLAP-1</name>
    <dbReference type="NCBI Taxonomy" id="1212489"/>
    <lineage>
        <taxon>Bacteria</taxon>
        <taxon>Pseudomonadati</taxon>
        <taxon>Pseudomonadota</taxon>
        <taxon>Gammaproteobacteria</taxon>
        <taxon>Legionellales</taxon>
        <taxon>Legionellaceae</taxon>
        <taxon>Legionella</taxon>
    </lineage>
</organism>
<gene>
    <name evidence="1" type="ORF">Ldro_2022</name>
</gene>
<sequence>MRDCKGFGPTHQTLDNLSAVNLGDGVFLQTVENGTFDKKAFFLRLSRALSFDKSDNLNCHSLLDFTMKMANRSTAFKSFCEEDSNDFLWQQYYSQYGYKISAFEDVHTNFLLHKNVKHFPLLQGAYYFQKSQLIASSSAQDFTYEEIRFLKKAISFHSVHAVQRYNDSLYKKSENTQLTPEQQALLITEALKNCLNKNLLELYGSYAYMMLADAYFKYANWAIEQNDFATAKKCIQSAKKSCDEAERFLSRSTYSIHNASLGKGLKTSNSFSLENPEEAKLMIKNWFEEHEAPRDTAPPQMGMGGA</sequence>
<proteinExistence type="predicted"/>
<name>A0A0W0SR21_9GAMM</name>
<dbReference type="Proteomes" id="UP000054736">
    <property type="component" value="Unassembled WGS sequence"/>
</dbReference>
<dbReference type="RefSeq" id="WP_058496311.1">
    <property type="nucleotide sequence ID" value="NZ_CAAAIU010000005.1"/>
</dbReference>
<dbReference type="Pfam" id="PF18632">
    <property type="entry name" value="DUF5630"/>
    <property type="match status" value="1"/>
</dbReference>
<dbReference type="AlphaFoldDB" id="A0A0W0SR21"/>
<keyword evidence="2" id="KW-1185">Reference proteome</keyword>
<comment type="caution">
    <text evidence="1">The sequence shown here is derived from an EMBL/GenBank/DDBJ whole genome shotgun (WGS) entry which is preliminary data.</text>
</comment>